<feature type="region of interest" description="Disordered" evidence="1">
    <location>
        <begin position="239"/>
        <end position="268"/>
    </location>
</feature>
<comment type="caution">
    <text evidence="2">The sequence shown here is derived from an EMBL/GenBank/DDBJ whole genome shotgun (WGS) entry which is preliminary data.</text>
</comment>
<proteinExistence type="predicted"/>
<dbReference type="RefSeq" id="XP_066700018.1">
    <property type="nucleotide sequence ID" value="XM_066843906.1"/>
</dbReference>
<reference evidence="2 3" key="1">
    <citation type="submission" date="2023-01" db="EMBL/GenBank/DDBJ databases">
        <title>Analysis of 21 Apiospora genomes using comparative genomics revels a genus with tremendous synthesis potential of carbohydrate active enzymes and secondary metabolites.</title>
        <authorList>
            <person name="Sorensen T."/>
        </authorList>
    </citation>
    <scope>NUCLEOTIDE SEQUENCE [LARGE SCALE GENOMIC DNA]</scope>
    <source>
        <strain evidence="2 3">CBS 24483</strain>
    </source>
</reference>
<protein>
    <submittedName>
        <fullName evidence="2">Uncharacterized protein</fullName>
    </submittedName>
</protein>
<keyword evidence="3" id="KW-1185">Reference proteome</keyword>
<gene>
    <name evidence="2" type="ORF">PG986_007684</name>
</gene>
<dbReference type="Proteomes" id="UP001391051">
    <property type="component" value="Unassembled WGS sequence"/>
</dbReference>
<accession>A0ABR1QD79</accession>
<feature type="compositionally biased region" description="Polar residues" evidence="1">
    <location>
        <begin position="255"/>
        <end position="268"/>
    </location>
</feature>
<organism evidence="2 3">
    <name type="scientific">Apiospora aurea</name>
    <dbReference type="NCBI Taxonomy" id="335848"/>
    <lineage>
        <taxon>Eukaryota</taxon>
        <taxon>Fungi</taxon>
        <taxon>Dikarya</taxon>
        <taxon>Ascomycota</taxon>
        <taxon>Pezizomycotina</taxon>
        <taxon>Sordariomycetes</taxon>
        <taxon>Xylariomycetidae</taxon>
        <taxon>Amphisphaeriales</taxon>
        <taxon>Apiosporaceae</taxon>
        <taxon>Apiospora</taxon>
    </lineage>
</organism>
<name>A0ABR1QD79_9PEZI</name>
<evidence type="ECO:0000313" key="2">
    <source>
        <dbReference type="EMBL" id="KAK7951956.1"/>
    </source>
</evidence>
<evidence type="ECO:0000313" key="3">
    <source>
        <dbReference type="Proteomes" id="UP001391051"/>
    </source>
</evidence>
<evidence type="ECO:0000256" key="1">
    <source>
        <dbReference type="SAM" id="MobiDB-lite"/>
    </source>
</evidence>
<sequence length="294" mass="31093">MTPSPSPSLGQRALTTVPITSHLPVTDVFQLGPVPASLEASVVFSTEGVRDGYLGYGLERYVVDCPAARSPENDACRSLRLYPAEVYRDQSTIQGGVQTFRDAGVTMTWRCELREDAGDDSGVDDASTAACDRTLIVAHSKTMETITITTSLDKCYIEQHFAPVVVTAGAEKLDVEWMNGDLPPAYILDWADELSSMGCPPRPTLTSGQVPVLPGFQALETTSSPPITSEADGVVAAATTTSVASQGASPPLSPNPTTAATPDSSQSNGSTLQVAQYTFAGLSTVVYIIWTLIQ</sequence>
<feature type="compositionally biased region" description="Low complexity" evidence="1">
    <location>
        <begin position="239"/>
        <end position="249"/>
    </location>
</feature>
<dbReference type="EMBL" id="JAQQWE010000005">
    <property type="protein sequence ID" value="KAK7951956.1"/>
    <property type="molecule type" value="Genomic_DNA"/>
</dbReference>
<dbReference type="GeneID" id="92076968"/>